<dbReference type="InParanoid" id="A0A2R5FD98"/>
<feature type="non-terminal residue" evidence="1">
    <location>
        <position position="106"/>
    </location>
</feature>
<reference evidence="1 2" key="1">
    <citation type="submission" date="2017-12" db="EMBL/GenBank/DDBJ databases">
        <title>Sequencing, de novo assembly and annotation of complete genome of a new Thraustochytrid species, strain FCC1311.</title>
        <authorList>
            <person name="Sedici K."/>
            <person name="Godart F."/>
            <person name="Aiese Cigliano R."/>
            <person name="Sanseverino W."/>
            <person name="Barakat M."/>
            <person name="Ortet P."/>
            <person name="Marechal E."/>
            <person name="Cagnac O."/>
            <person name="Amato A."/>
        </authorList>
    </citation>
    <scope>NUCLEOTIDE SEQUENCE [LARGE SCALE GENOMIC DNA]</scope>
</reference>
<accession>A0A2R5FD98</accession>
<dbReference type="EMBL" id="BEYU01001734">
    <property type="protein sequence ID" value="GBG16272.1"/>
    <property type="molecule type" value="Genomic_DNA"/>
</dbReference>
<evidence type="ECO:0000313" key="2">
    <source>
        <dbReference type="Proteomes" id="UP000241890"/>
    </source>
</evidence>
<evidence type="ECO:0000313" key="1">
    <source>
        <dbReference type="EMBL" id="GBG16272.1"/>
    </source>
</evidence>
<dbReference type="AlphaFoldDB" id="A0A2R5FD98"/>
<comment type="caution">
    <text evidence="1">The sequence shown here is derived from an EMBL/GenBank/DDBJ whole genome shotgun (WGS) entry which is preliminary data.</text>
</comment>
<protein>
    <submittedName>
        <fullName evidence="1">Uncharacterized protein</fullName>
    </submittedName>
</protein>
<proteinExistence type="predicted"/>
<organism evidence="1 2">
    <name type="scientific">Hondaea fermentalgiana</name>
    <dbReference type="NCBI Taxonomy" id="2315210"/>
    <lineage>
        <taxon>Eukaryota</taxon>
        <taxon>Sar</taxon>
        <taxon>Stramenopiles</taxon>
        <taxon>Bigyra</taxon>
        <taxon>Labyrinthulomycetes</taxon>
        <taxon>Thraustochytrida</taxon>
        <taxon>Thraustochytriidae</taxon>
        <taxon>Hondaea</taxon>
    </lineage>
</organism>
<name>A0A2R5FD98_9STRA</name>
<gene>
    <name evidence="1" type="ORF">FCC1311_117472</name>
</gene>
<sequence length="106" mass="11712">MNVNEYLKLSADIAEAEATWTRVNEALASEATALRVKLNETRRAVMRGARARSNERQGESGSLDFAETKSLLASVGDHLRAPSDAKKVVIMGVNFIMNRDAAIWDY</sequence>
<keyword evidence="2" id="KW-1185">Reference proteome</keyword>
<dbReference type="Proteomes" id="UP000241890">
    <property type="component" value="Unassembled WGS sequence"/>
</dbReference>